<sequence>MSQINSGNYQCMASNYLGGSLSPSVSLICVGCSFPNATFFIILGAAGGSIVFILTFILVMLRKRKKLNNQIIPNEVVESSNNVYTNVLFSDNTVSLEDPYTSLQKQNRCPDYDEIKKFGPPERPCSQTYPEYEEVFPCKALDHSYDGHKERR</sequence>
<evidence type="ECO:0000313" key="2">
    <source>
        <dbReference type="EMBL" id="CAH2318647.1"/>
    </source>
</evidence>
<proteinExistence type="predicted"/>
<evidence type="ECO:0000313" key="3">
    <source>
        <dbReference type="Proteomes" id="UP001295444"/>
    </source>
</evidence>
<protein>
    <submittedName>
        <fullName evidence="2">Uncharacterized protein</fullName>
    </submittedName>
</protein>
<evidence type="ECO:0000256" key="1">
    <source>
        <dbReference type="SAM" id="Phobius"/>
    </source>
</evidence>
<dbReference type="Proteomes" id="UP001295444">
    <property type="component" value="Chromosome 10"/>
</dbReference>
<organism evidence="2 3">
    <name type="scientific">Pelobates cultripes</name>
    <name type="common">Western spadefoot toad</name>
    <dbReference type="NCBI Taxonomy" id="61616"/>
    <lineage>
        <taxon>Eukaryota</taxon>
        <taxon>Metazoa</taxon>
        <taxon>Chordata</taxon>
        <taxon>Craniata</taxon>
        <taxon>Vertebrata</taxon>
        <taxon>Euteleostomi</taxon>
        <taxon>Amphibia</taxon>
        <taxon>Batrachia</taxon>
        <taxon>Anura</taxon>
        <taxon>Pelobatoidea</taxon>
        <taxon>Pelobatidae</taxon>
        <taxon>Pelobates</taxon>
    </lineage>
</organism>
<keyword evidence="1" id="KW-1133">Transmembrane helix</keyword>
<name>A0AAD1WMU8_PELCU</name>
<keyword evidence="1" id="KW-0812">Transmembrane</keyword>
<keyword evidence="1" id="KW-0472">Membrane</keyword>
<accession>A0AAD1WMU8</accession>
<dbReference type="AlphaFoldDB" id="A0AAD1WMU8"/>
<feature type="transmembrane region" description="Helical" evidence="1">
    <location>
        <begin position="39"/>
        <end position="61"/>
    </location>
</feature>
<keyword evidence="3" id="KW-1185">Reference proteome</keyword>
<reference evidence="2" key="1">
    <citation type="submission" date="2022-03" db="EMBL/GenBank/DDBJ databases">
        <authorList>
            <person name="Alioto T."/>
            <person name="Alioto T."/>
            <person name="Gomez Garrido J."/>
        </authorList>
    </citation>
    <scope>NUCLEOTIDE SEQUENCE</scope>
</reference>
<dbReference type="EMBL" id="OW240921">
    <property type="protein sequence ID" value="CAH2318647.1"/>
    <property type="molecule type" value="Genomic_DNA"/>
</dbReference>
<gene>
    <name evidence="2" type="ORF">PECUL_23A032435</name>
</gene>